<comment type="subcellular location">
    <subcellularLocation>
        <location evidence="1">Nucleus</location>
    </subcellularLocation>
</comment>
<gene>
    <name evidence="8" type="primary">Dwil\GK16392</name>
    <name evidence="8" type="ORF">Dwil_GK16392</name>
</gene>
<dbReference type="KEGG" id="dwi:6644604"/>
<dbReference type="AlphaFoldDB" id="A0A0Q9WRK1"/>
<dbReference type="SMART" id="SM00536">
    <property type="entry name" value="AXH"/>
    <property type="match status" value="1"/>
</dbReference>
<sequence length="208" mass="23402">MQMQVPMNYVQNSVGYPGFQRQSAMSTAKERNMDVDSTLGSSACFRRGSHIELSSGALRRVEDIRTEDFIQSALRSQLFDLREATVVKIDRSSSHAGSYTMIITFSYDTQHSKVHLEVQPGHPLFVYGQGWASCHPQLSFKLYELKCQQLQVGDICLSLVPREEVPVAAPPLPNPSQAPLMHSYQVYAEMANTILAAYTQQMIEKLRN</sequence>
<protein>
    <recommendedName>
        <fullName evidence="7">AXH domain-containing protein</fullName>
    </recommendedName>
</protein>
<dbReference type="EMBL" id="CH963925">
    <property type="protein sequence ID" value="KRF98863.1"/>
    <property type="molecule type" value="Genomic_DNA"/>
</dbReference>
<keyword evidence="4" id="KW-0238">DNA-binding</keyword>
<organism evidence="8 9">
    <name type="scientific">Drosophila willistoni</name>
    <name type="common">Fruit fly</name>
    <dbReference type="NCBI Taxonomy" id="7260"/>
    <lineage>
        <taxon>Eukaryota</taxon>
        <taxon>Metazoa</taxon>
        <taxon>Ecdysozoa</taxon>
        <taxon>Arthropoda</taxon>
        <taxon>Hexapoda</taxon>
        <taxon>Insecta</taxon>
        <taxon>Pterygota</taxon>
        <taxon>Neoptera</taxon>
        <taxon>Endopterygota</taxon>
        <taxon>Diptera</taxon>
        <taxon>Brachycera</taxon>
        <taxon>Muscomorpha</taxon>
        <taxon>Ephydroidea</taxon>
        <taxon>Drosophilidae</taxon>
        <taxon>Drosophila</taxon>
        <taxon>Sophophora</taxon>
    </lineage>
</organism>
<dbReference type="InParanoid" id="A0A0Q9WRK1"/>
<dbReference type="GO" id="GO:0003723">
    <property type="term" value="F:RNA binding"/>
    <property type="evidence" value="ECO:0007669"/>
    <property type="project" value="InterPro"/>
</dbReference>
<dbReference type="InterPro" id="IPR036096">
    <property type="entry name" value="Ataxin_AXH_dom_sf"/>
</dbReference>
<dbReference type="InterPro" id="IPR043404">
    <property type="entry name" value="ATAXIN1-like"/>
</dbReference>
<evidence type="ECO:0000256" key="5">
    <source>
        <dbReference type="ARBA" id="ARBA00023163"/>
    </source>
</evidence>
<dbReference type="GO" id="GO:0005634">
    <property type="term" value="C:nucleus"/>
    <property type="evidence" value="ECO:0007669"/>
    <property type="project" value="UniProtKB-SubCell"/>
</dbReference>
<dbReference type="FunCoup" id="A0A0Q9WRK1">
    <property type="interactions" value="24"/>
</dbReference>
<keyword evidence="5" id="KW-0804">Transcription</keyword>
<dbReference type="Pfam" id="PF08517">
    <property type="entry name" value="AXH"/>
    <property type="match status" value="1"/>
</dbReference>
<dbReference type="GO" id="GO:0006355">
    <property type="term" value="P:regulation of DNA-templated transcription"/>
    <property type="evidence" value="ECO:0007669"/>
    <property type="project" value="InterPro"/>
</dbReference>
<evidence type="ECO:0000313" key="9">
    <source>
        <dbReference type="Proteomes" id="UP000007798"/>
    </source>
</evidence>
<evidence type="ECO:0000256" key="2">
    <source>
        <dbReference type="ARBA" id="ARBA00022491"/>
    </source>
</evidence>
<evidence type="ECO:0000313" key="8">
    <source>
        <dbReference type="EMBL" id="KRF98863.1"/>
    </source>
</evidence>
<dbReference type="OrthoDB" id="10000452at2759"/>
<keyword evidence="9" id="KW-1185">Reference proteome</keyword>
<feature type="domain" description="AXH" evidence="7">
    <location>
        <begin position="33"/>
        <end position="167"/>
    </location>
</feature>
<dbReference type="STRING" id="7260.A0A0Q9WRK1"/>
<evidence type="ECO:0000256" key="1">
    <source>
        <dbReference type="ARBA" id="ARBA00004123"/>
    </source>
</evidence>
<reference evidence="8 9" key="1">
    <citation type="journal article" date="2007" name="Nature">
        <title>Evolution of genes and genomes on the Drosophila phylogeny.</title>
        <authorList>
            <consortium name="Drosophila 12 Genomes Consortium"/>
            <person name="Clark A.G."/>
            <person name="Eisen M.B."/>
            <person name="Smith D.R."/>
            <person name="Bergman C.M."/>
            <person name="Oliver B."/>
            <person name="Markow T.A."/>
            <person name="Kaufman T.C."/>
            <person name="Kellis M."/>
            <person name="Gelbart W."/>
            <person name="Iyer V.N."/>
            <person name="Pollard D.A."/>
            <person name="Sackton T.B."/>
            <person name="Larracuente A.M."/>
            <person name="Singh N.D."/>
            <person name="Abad J.P."/>
            <person name="Abt D.N."/>
            <person name="Adryan B."/>
            <person name="Aguade M."/>
            <person name="Akashi H."/>
            <person name="Anderson W.W."/>
            <person name="Aquadro C.F."/>
            <person name="Ardell D.H."/>
            <person name="Arguello R."/>
            <person name="Artieri C.G."/>
            <person name="Barbash D.A."/>
            <person name="Barker D."/>
            <person name="Barsanti P."/>
            <person name="Batterham P."/>
            <person name="Batzoglou S."/>
            <person name="Begun D."/>
            <person name="Bhutkar A."/>
            <person name="Blanco E."/>
            <person name="Bosak S.A."/>
            <person name="Bradley R.K."/>
            <person name="Brand A.D."/>
            <person name="Brent M.R."/>
            <person name="Brooks A.N."/>
            <person name="Brown R.H."/>
            <person name="Butlin R.K."/>
            <person name="Caggese C."/>
            <person name="Calvi B.R."/>
            <person name="Bernardo de Carvalho A."/>
            <person name="Caspi A."/>
            <person name="Castrezana S."/>
            <person name="Celniker S.E."/>
            <person name="Chang J.L."/>
            <person name="Chapple C."/>
            <person name="Chatterji S."/>
            <person name="Chinwalla A."/>
            <person name="Civetta A."/>
            <person name="Clifton S.W."/>
            <person name="Comeron J.M."/>
            <person name="Costello J.C."/>
            <person name="Coyne J.A."/>
            <person name="Daub J."/>
            <person name="David R.G."/>
            <person name="Delcher A.L."/>
            <person name="Delehaunty K."/>
            <person name="Do C.B."/>
            <person name="Ebling H."/>
            <person name="Edwards K."/>
            <person name="Eickbush T."/>
            <person name="Evans J.D."/>
            <person name="Filipski A."/>
            <person name="Findeiss S."/>
            <person name="Freyhult E."/>
            <person name="Fulton L."/>
            <person name="Fulton R."/>
            <person name="Garcia A.C."/>
            <person name="Gardiner A."/>
            <person name="Garfield D.A."/>
            <person name="Garvin B.E."/>
            <person name="Gibson G."/>
            <person name="Gilbert D."/>
            <person name="Gnerre S."/>
            <person name="Godfrey J."/>
            <person name="Good R."/>
            <person name="Gotea V."/>
            <person name="Gravely B."/>
            <person name="Greenberg A.J."/>
            <person name="Griffiths-Jones S."/>
            <person name="Gross S."/>
            <person name="Guigo R."/>
            <person name="Gustafson E.A."/>
            <person name="Haerty W."/>
            <person name="Hahn M.W."/>
            <person name="Halligan D.L."/>
            <person name="Halpern A.L."/>
            <person name="Halter G.M."/>
            <person name="Han M.V."/>
            <person name="Heger A."/>
            <person name="Hillier L."/>
            <person name="Hinrichs A.S."/>
            <person name="Holmes I."/>
            <person name="Hoskins R.A."/>
            <person name="Hubisz M.J."/>
            <person name="Hultmark D."/>
            <person name="Huntley M.A."/>
            <person name="Jaffe D.B."/>
            <person name="Jagadeeshan S."/>
            <person name="Jeck W.R."/>
            <person name="Johnson J."/>
            <person name="Jones C.D."/>
            <person name="Jordan W.C."/>
            <person name="Karpen G.H."/>
            <person name="Kataoka E."/>
            <person name="Keightley P.D."/>
            <person name="Kheradpour P."/>
            <person name="Kirkness E.F."/>
            <person name="Koerich L.B."/>
            <person name="Kristiansen K."/>
            <person name="Kudrna D."/>
            <person name="Kulathinal R.J."/>
            <person name="Kumar S."/>
            <person name="Kwok R."/>
            <person name="Lander E."/>
            <person name="Langley C.H."/>
            <person name="Lapoint R."/>
            <person name="Lazzaro B.P."/>
            <person name="Lee S.J."/>
            <person name="Levesque L."/>
            <person name="Li R."/>
            <person name="Lin C.F."/>
            <person name="Lin M.F."/>
            <person name="Lindblad-Toh K."/>
            <person name="Llopart A."/>
            <person name="Long M."/>
            <person name="Low L."/>
            <person name="Lozovsky E."/>
            <person name="Lu J."/>
            <person name="Luo M."/>
            <person name="Machado C.A."/>
            <person name="Makalowski W."/>
            <person name="Marzo M."/>
            <person name="Matsuda M."/>
            <person name="Matzkin L."/>
            <person name="McAllister B."/>
            <person name="McBride C.S."/>
            <person name="McKernan B."/>
            <person name="McKernan K."/>
            <person name="Mendez-Lago M."/>
            <person name="Minx P."/>
            <person name="Mollenhauer M.U."/>
            <person name="Montooth K."/>
            <person name="Mount S.M."/>
            <person name="Mu X."/>
            <person name="Myers E."/>
            <person name="Negre B."/>
            <person name="Newfeld S."/>
            <person name="Nielsen R."/>
            <person name="Noor M.A."/>
            <person name="O'Grady P."/>
            <person name="Pachter L."/>
            <person name="Papaceit M."/>
            <person name="Parisi M.J."/>
            <person name="Parisi M."/>
            <person name="Parts L."/>
            <person name="Pedersen J.S."/>
            <person name="Pesole G."/>
            <person name="Phillippy A.M."/>
            <person name="Ponting C.P."/>
            <person name="Pop M."/>
            <person name="Porcelli D."/>
            <person name="Powell J.R."/>
            <person name="Prohaska S."/>
            <person name="Pruitt K."/>
            <person name="Puig M."/>
            <person name="Quesneville H."/>
            <person name="Ram K.R."/>
            <person name="Rand D."/>
            <person name="Rasmussen M.D."/>
            <person name="Reed L.K."/>
            <person name="Reenan R."/>
            <person name="Reily A."/>
            <person name="Remington K.A."/>
            <person name="Rieger T.T."/>
            <person name="Ritchie M.G."/>
            <person name="Robin C."/>
            <person name="Rogers Y.H."/>
            <person name="Rohde C."/>
            <person name="Rozas J."/>
            <person name="Rubenfield M.J."/>
            <person name="Ruiz A."/>
            <person name="Russo S."/>
            <person name="Salzberg S.L."/>
            <person name="Sanchez-Gracia A."/>
            <person name="Saranga D.J."/>
            <person name="Sato H."/>
            <person name="Schaeffer S.W."/>
            <person name="Schatz M.C."/>
            <person name="Schlenke T."/>
            <person name="Schwartz R."/>
            <person name="Segarra C."/>
            <person name="Singh R.S."/>
            <person name="Sirot L."/>
            <person name="Sirota M."/>
            <person name="Sisneros N.B."/>
            <person name="Smith C.D."/>
            <person name="Smith T.F."/>
            <person name="Spieth J."/>
            <person name="Stage D.E."/>
            <person name="Stark A."/>
            <person name="Stephan W."/>
            <person name="Strausberg R.L."/>
            <person name="Strempel S."/>
            <person name="Sturgill D."/>
            <person name="Sutton G."/>
            <person name="Sutton G.G."/>
            <person name="Tao W."/>
            <person name="Teichmann S."/>
            <person name="Tobari Y.N."/>
            <person name="Tomimura Y."/>
            <person name="Tsolas J.M."/>
            <person name="Valente V.L."/>
            <person name="Venter E."/>
            <person name="Venter J.C."/>
            <person name="Vicario S."/>
            <person name="Vieira F.G."/>
            <person name="Vilella A.J."/>
            <person name="Villasante A."/>
            <person name="Walenz B."/>
            <person name="Wang J."/>
            <person name="Wasserman M."/>
            <person name="Watts T."/>
            <person name="Wilson D."/>
            <person name="Wilson R.K."/>
            <person name="Wing R.A."/>
            <person name="Wolfner M.F."/>
            <person name="Wong A."/>
            <person name="Wong G.K."/>
            <person name="Wu C.I."/>
            <person name="Wu G."/>
            <person name="Yamamoto D."/>
            <person name="Yang H.P."/>
            <person name="Yang S.P."/>
            <person name="Yorke J.A."/>
            <person name="Yoshida K."/>
            <person name="Zdobnov E."/>
            <person name="Zhang P."/>
            <person name="Zhang Y."/>
            <person name="Zimin A.V."/>
            <person name="Baldwin J."/>
            <person name="Abdouelleil A."/>
            <person name="Abdulkadir J."/>
            <person name="Abebe A."/>
            <person name="Abera B."/>
            <person name="Abreu J."/>
            <person name="Acer S.C."/>
            <person name="Aftuck L."/>
            <person name="Alexander A."/>
            <person name="An P."/>
            <person name="Anderson E."/>
            <person name="Anderson S."/>
            <person name="Arachi H."/>
            <person name="Azer M."/>
            <person name="Bachantsang P."/>
            <person name="Barry A."/>
            <person name="Bayul T."/>
            <person name="Berlin A."/>
            <person name="Bessette D."/>
            <person name="Bloom T."/>
            <person name="Blye J."/>
            <person name="Boguslavskiy L."/>
            <person name="Bonnet C."/>
            <person name="Boukhgalter B."/>
            <person name="Bourzgui I."/>
            <person name="Brown A."/>
            <person name="Cahill P."/>
            <person name="Channer S."/>
            <person name="Cheshatsang Y."/>
            <person name="Chuda L."/>
            <person name="Citroen M."/>
            <person name="Collymore A."/>
            <person name="Cooke P."/>
            <person name="Costello M."/>
            <person name="D'Aco K."/>
            <person name="Daza R."/>
            <person name="De Haan G."/>
            <person name="DeGray S."/>
            <person name="DeMaso C."/>
            <person name="Dhargay N."/>
            <person name="Dooley K."/>
            <person name="Dooley E."/>
            <person name="Doricent M."/>
            <person name="Dorje P."/>
            <person name="Dorjee K."/>
            <person name="Dupes A."/>
            <person name="Elong R."/>
            <person name="Falk J."/>
            <person name="Farina A."/>
            <person name="Faro S."/>
            <person name="Ferguson D."/>
            <person name="Fisher S."/>
            <person name="Foley C.D."/>
            <person name="Franke A."/>
            <person name="Friedrich D."/>
            <person name="Gadbois L."/>
            <person name="Gearin G."/>
            <person name="Gearin C.R."/>
            <person name="Giannoukos G."/>
            <person name="Goode T."/>
            <person name="Graham J."/>
            <person name="Grandbois E."/>
            <person name="Grewal S."/>
            <person name="Gyaltsen K."/>
            <person name="Hafez N."/>
            <person name="Hagos B."/>
            <person name="Hall J."/>
            <person name="Henson C."/>
            <person name="Hollinger A."/>
            <person name="Honan T."/>
            <person name="Huard M.D."/>
            <person name="Hughes L."/>
            <person name="Hurhula B."/>
            <person name="Husby M.E."/>
            <person name="Kamat A."/>
            <person name="Kanga B."/>
            <person name="Kashin S."/>
            <person name="Khazanovich D."/>
            <person name="Kisner P."/>
            <person name="Lance K."/>
            <person name="Lara M."/>
            <person name="Lee W."/>
            <person name="Lennon N."/>
            <person name="Letendre F."/>
            <person name="LeVine R."/>
            <person name="Lipovsky A."/>
            <person name="Liu X."/>
            <person name="Liu J."/>
            <person name="Liu S."/>
            <person name="Lokyitsang T."/>
            <person name="Lokyitsang Y."/>
            <person name="Lubonja R."/>
            <person name="Lui A."/>
            <person name="MacDonald P."/>
            <person name="Magnisalis V."/>
            <person name="Maru K."/>
            <person name="Matthews C."/>
            <person name="McCusker W."/>
            <person name="McDonough S."/>
            <person name="Mehta T."/>
            <person name="Meldrim J."/>
            <person name="Meneus L."/>
            <person name="Mihai O."/>
            <person name="Mihalev A."/>
            <person name="Mihova T."/>
            <person name="Mittelman R."/>
            <person name="Mlenga V."/>
            <person name="Montmayeur A."/>
            <person name="Mulrain L."/>
            <person name="Navidi A."/>
            <person name="Naylor J."/>
            <person name="Negash T."/>
            <person name="Nguyen T."/>
            <person name="Nguyen N."/>
            <person name="Nicol R."/>
            <person name="Norbu C."/>
            <person name="Norbu N."/>
            <person name="Novod N."/>
            <person name="O'Neill B."/>
            <person name="Osman S."/>
            <person name="Markiewicz E."/>
            <person name="Oyono O.L."/>
            <person name="Patti C."/>
            <person name="Phunkhang P."/>
            <person name="Pierre F."/>
            <person name="Priest M."/>
            <person name="Raghuraman S."/>
            <person name="Rege F."/>
            <person name="Reyes R."/>
            <person name="Rise C."/>
            <person name="Rogov P."/>
            <person name="Ross K."/>
            <person name="Ryan E."/>
            <person name="Settipalli S."/>
            <person name="Shea T."/>
            <person name="Sherpa N."/>
            <person name="Shi L."/>
            <person name="Shih D."/>
            <person name="Sparrow T."/>
            <person name="Spaulding J."/>
            <person name="Stalker J."/>
            <person name="Stange-Thomann N."/>
            <person name="Stavropoulos S."/>
            <person name="Stone C."/>
            <person name="Strader C."/>
            <person name="Tesfaye S."/>
            <person name="Thomson T."/>
            <person name="Thoulutsang Y."/>
            <person name="Thoulutsang D."/>
            <person name="Topham K."/>
            <person name="Topping I."/>
            <person name="Tsamla T."/>
            <person name="Vassiliev H."/>
            <person name="Vo A."/>
            <person name="Wangchuk T."/>
            <person name="Wangdi T."/>
            <person name="Weiand M."/>
            <person name="Wilkinson J."/>
            <person name="Wilson A."/>
            <person name="Yadav S."/>
            <person name="Young G."/>
            <person name="Yu Q."/>
            <person name="Zembek L."/>
            <person name="Zhong D."/>
            <person name="Zimmer A."/>
            <person name="Zwirko Z."/>
            <person name="Jaffe D.B."/>
            <person name="Alvarez P."/>
            <person name="Brockman W."/>
            <person name="Butler J."/>
            <person name="Chin C."/>
            <person name="Gnerre S."/>
            <person name="Grabherr M."/>
            <person name="Kleber M."/>
            <person name="Mauceli E."/>
            <person name="MacCallum I."/>
        </authorList>
    </citation>
    <scope>NUCLEOTIDE SEQUENCE [LARGE SCALE GENOMIC DNA]</scope>
    <source>
        <strain evidence="9">Tucson 14030-0811.24</strain>
    </source>
</reference>
<dbReference type="PANTHER" id="PTHR13392">
    <property type="entry name" value="ATAXIN 1"/>
    <property type="match status" value="1"/>
</dbReference>
<dbReference type="Gene3D" id="2.170.16.10">
    <property type="entry name" value="Hedgehog/Intein (Hint) domain"/>
    <property type="match status" value="1"/>
</dbReference>
<dbReference type="PROSITE" id="PS51148">
    <property type="entry name" value="AXH"/>
    <property type="match status" value="1"/>
</dbReference>
<proteinExistence type="predicted"/>
<evidence type="ECO:0000256" key="3">
    <source>
        <dbReference type="ARBA" id="ARBA00023015"/>
    </source>
</evidence>
<dbReference type="Proteomes" id="UP000007798">
    <property type="component" value="Unassembled WGS sequence"/>
</dbReference>
<keyword evidence="2" id="KW-0678">Repressor</keyword>
<dbReference type="InterPro" id="IPR003652">
    <property type="entry name" value="Ataxin_AXH_dom"/>
</dbReference>
<name>A0A0Q9WRK1_DROWI</name>
<keyword evidence="6" id="KW-0539">Nucleus</keyword>
<evidence type="ECO:0000256" key="6">
    <source>
        <dbReference type="ARBA" id="ARBA00023242"/>
    </source>
</evidence>
<dbReference type="SUPFAM" id="SSF102031">
    <property type="entry name" value="AXH domain"/>
    <property type="match status" value="1"/>
</dbReference>
<dbReference type="PANTHER" id="PTHR13392:SF13">
    <property type="entry name" value="AXH DOMAIN-CONTAINING PROTEIN"/>
    <property type="match status" value="1"/>
</dbReference>
<keyword evidence="3" id="KW-0805">Transcription regulation</keyword>
<dbReference type="GO" id="GO:0003677">
    <property type="term" value="F:DNA binding"/>
    <property type="evidence" value="ECO:0007669"/>
    <property type="project" value="UniProtKB-KW"/>
</dbReference>
<evidence type="ECO:0000259" key="7">
    <source>
        <dbReference type="PROSITE" id="PS51148"/>
    </source>
</evidence>
<accession>A0A0Q9WRK1</accession>
<dbReference type="SMR" id="A0A0Q9WRK1"/>
<evidence type="ECO:0000256" key="4">
    <source>
        <dbReference type="ARBA" id="ARBA00023125"/>
    </source>
</evidence>